<comment type="caution">
    <text evidence="2">The sequence shown here is derived from an EMBL/GenBank/DDBJ whole genome shotgun (WGS) entry which is preliminary data.</text>
</comment>
<dbReference type="Proteomes" id="UP000821866">
    <property type="component" value="Unassembled WGS sequence"/>
</dbReference>
<dbReference type="EMBL" id="JABSTU010005277">
    <property type="protein sequence ID" value="KAH7948557.1"/>
    <property type="molecule type" value="Genomic_DNA"/>
</dbReference>
<organism evidence="2 3">
    <name type="scientific">Rhipicephalus microplus</name>
    <name type="common">Cattle tick</name>
    <name type="synonym">Boophilus microplus</name>
    <dbReference type="NCBI Taxonomy" id="6941"/>
    <lineage>
        <taxon>Eukaryota</taxon>
        <taxon>Metazoa</taxon>
        <taxon>Ecdysozoa</taxon>
        <taxon>Arthropoda</taxon>
        <taxon>Chelicerata</taxon>
        <taxon>Arachnida</taxon>
        <taxon>Acari</taxon>
        <taxon>Parasitiformes</taxon>
        <taxon>Ixodida</taxon>
        <taxon>Ixodoidea</taxon>
        <taxon>Ixodidae</taxon>
        <taxon>Rhipicephalinae</taxon>
        <taxon>Rhipicephalus</taxon>
        <taxon>Boophilus</taxon>
    </lineage>
</organism>
<evidence type="ECO:0000256" key="1">
    <source>
        <dbReference type="SAM" id="MobiDB-lite"/>
    </source>
</evidence>
<feature type="compositionally biased region" description="Acidic residues" evidence="1">
    <location>
        <begin position="770"/>
        <end position="782"/>
    </location>
</feature>
<feature type="compositionally biased region" description="Polar residues" evidence="1">
    <location>
        <begin position="46"/>
        <end position="55"/>
    </location>
</feature>
<sequence length="854" mass="93958">MGTSLGSSTAAPTSSYLPEYQSGMPTAAAQQVTGPGPVADFGNMVPSGSHQQATTALTTPVAASVPPLVPPAQDIQQKIDEACAVLRQLAMQQSSREPSTSNAVSHQHTPARYNCGLQQPSASLAHMTTKLTQISNTQMNQDEDEPSASEVEEKAMFPSTLKVDSHASKIHTKNFTRFRETPANAQGQLSASLGSRTVPANSVVLSADVASKLVSVLNTVENLASGIASRSGHEIVKSLHTRNGTTVRANLCASCKVTEKKERDSLADADHLSDDGRNEDEDGVPGRKHKHKTKHRPARTNGTKYNAHEESVEQNEWDYEEGLSGNETEREDDTEDVAFTALPHRRWLGYSSFENDREAATPEQDVRSGARYNWIDPTDGTSSISNMHREPPRFMRNQRFLPPYCYGGPRLEYQSYLPTTMQRTYLQPNPALFLNSTRAPLARLVNQVVYQGPTAEQLSSNLRMFAQGQGYNHGPSPLPRAPLPRYTYPQVSHQSRRSKETGGQLLSGHPSTMQQVYSIDASYGQQLNQAQNYSHAYQNVVPSGIGEATSSRPYVQPAQNVVPERAMTAVTSTAMVPCERNMTLVALDASSSRHGGSASSLAVKPAQQAGELFHAEAPVETEAFGTALPQSRPSPSREERPIPAKKPHLFGRSEVSELGKIFRHEDDIRWDEQLRERSRLLREERIRQEDRSEQRQRMQDQERLLREERQFQADLERRREADKDLLRALERENEAEVRATAAVLQILASTQHQENAHSSAGASLDNQIAAEEEASSSDDDAVVESVSPTPNKPEIKAGSQRRCSDAGTHEEPSHTSSRKTPLDPQDTVTGSTSKKETSTRSASPTNKVSDEHEN</sequence>
<keyword evidence="3" id="KW-1185">Reference proteome</keyword>
<feature type="region of interest" description="Disordered" evidence="1">
    <location>
        <begin position="26"/>
        <end position="55"/>
    </location>
</feature>
<accession>A0A9J6CXF2</accession>
<evidence type="ECO:0000313" key="3">
    <source>
        <dbReference type="Proteomes" id="UP000821866"/>
    </source>
</evidence>
<feature type="compositionally biased region" description="Acidic residues" evidence="1">
    <location>
        <begin position="312"/>
        <end position="321"/>
    </location>
</feature>
<dbReference type="AlphaFoldDB" id="A0A9J6CXF2"/>
<protein>
    <submittedName>
        <fullName evidence="2">Uncharacterized protein</fullName>
    </submittedName>
</protein>
<gene>
    <name evidence="2" type="ORF">HPB51_028510</name>
</gene>
<reference evidence="2" key="2">
    <citation type="submission" date="2021-09" db="EMBL/GenBank/DDBJ databases">
        <authorList>
            <person name="Jia N."/>
            <person name="Wang J."/>
            <person name="Shi W."/>
            <person name="Du L."/>
            <person name="Sun Y."/>
            <person name="Zhan W."/>
            <person name="Jiang J."/>
            <person name="Wang Q."/>
            <person name="Zhang B."/>
            <person name="Ji P."/>
            <person name="Sakyi L.B."/>
            <person name="Cui X."/>
            <person name="Yuan T."/>
            <person name="Jiang B."/>
            <person name="Yang W."/>
            <person name="Lam T.T.-Y."/>
            <person name="Chang Q."/>
            <person name="Ding S."/>
            <person name="Wang X."/>
            <person name="Zhu J."/>
            <person name="Ruan X."/>
            <person name="Zhao L."/>
            <person name="Wei J."/>
            <person name="Que T."/>
            <person name="Du C."/>
            <person name="Cheng J."/>
            <person name="Dai P."/>
            <person name="Han X."/>
            <person name="Huang E."/>
            <person name="Gao Y."/>
            <person name="Liu J."/>
            <person name="Shao H."/>
            <person name="Ye R."/>
            <person name="Li L."/>
            <person name="Wei W."/>
            <person name="Wang X."/>
            <person name="Wang C."/>
            <person name="Huo Q."/>
            <person name="Li W."/>
            <person name="Guo W."/>
            <person name="Chen H."/>
            <person name="Chen S."/>
            <person name="Zhou L."/>
            <person name="Zhou L."/>
            <person name="Ni X."/>
            <person name="Tian J."/>
            <person name="Zhou Y."/>
            <person name="Sheng Y."/>
            <person name="Liu T."/>
            <person name="Pan Y."/>
            <person name="Xia L."/>
            <person name="Li J."/>
            <person name="Zhao F."/>
            <person name="Cao W."/>
        </authorList>
    </citation>
    <scope>NUCLEOTIDE SEQUENCE</scope>
    <source>
        <strain evidence="2">Rmic-2018</strain>
        <tissue evidence="2">Larvae</tissue>
    </source>
</reference>
<feature type="compositionally biased region" description="Basic and acidic residues" evidence="1">
    <location>
        <begin position="260"/>
        <end position="276"/>
    </location>
</feature>
<evidence type="ECO:0000313" key="2">
    <source>
        <dbReference type="EMBL" id="KAH7948557.1"/>
    </source>
</evidence>
<feature type="region of interest" description="Disordered" evidence="1">
    <location>
        <begin position="754"/>
        <end position="854"/>
    </location>
</feature>
<name>A0A9J6CXF2_RHIMP</name>
<proteinExistence type="predicted"/>
<feature type="compositionally biased region" description="Polar residues" evidence="1">
    <location>
        <begin position="754"/>
        <end position="766"/>
    </location>
</feature>
<feature type="region of interest" description="Disordered" evidence="1">
    <location>
        <begin position="625"/>
        <end position="650"/>
    </location>
</feature>
<feature type="compositionally biased region" description="Basic and acidic residues" evidence="1">
    <location>
        <begin position="802"/>
        <end position="813"/>
    </location>
</feature>
<feature type="region of interest" description="Disordered" evidence="1">
    <location>
        <begin position="260"/>
        <end position="333"/>
    </location>
</feature>
<feature type="compositionally biased region" description="Basic residues" evidence="1">
    <location>
        <begin position="286"/>
        <end position="298"/>
    </location>
</feature>
<reference evidence="2" key="1">
    <citation type="journal article" date="2020" name="Cell">
        <title>Large-Scale Comparative Analyses of Tick Genomes Elucidate Their Genetic Diversity and Vector Capacities.</title>
        <authorList>
            <consortium name="Tick Genome and Microbiome Consortium (TIGMIC)"/>
            <person name="Jia N."/>
            <person name="Wang J."/>
            <person name="Shi W."/>
            <person name="Du L."/>
            <person name="Sun Y."/>
            <person name="Zhan W."/>
            <person name="Jiang J.F."/>
            <person name="Wang Q."/>
            <person name="Zhang B."/>
            <person name="Ji P."/>
            <person name="Bell-Sakyi L."/>
            <person name="Cui X.M."/>
            <person name="Yuan T.T."/>
            <person name="Jiang B.G."/>
            <person name="Yang W.F."/>
            <person name="Lam T.T."/>
            <person name="Chang Q.C."/>
            <person name="Ding S.J."/>
            <person name="Wang X.J."/>
            <person name="Zhu J.G."/>
            <person name="Ruan X.D."/>
            <person name="Zhao L."/>
            <person name="Wei J.T."/>
            <person name="Ye R.Z."/>
            <person name="Que T.C."/>
            <person name="Du C.H."/>
            <person name="Zhou Y.H."/>
            <person name="Cheng J.X."/>
            <person name="Dai P.F."/>
            <person name="Guo W.B."/>
            <person name="Han X.H."/>
            <person name="Huang E.J."/>
            <person name="Li L.F."/>
            <person name="Wei W."/>
            <person name="Gao Y.C."/>
            <person name="Liu J.Z."/>
            <person name="Shao H.Z."/>
            <person name="Wang X."/>
            <person name="Wang C.C."/>
            <person name="Yang T.C."/>
            <person name="Huo Q.B."/>
            <person name="Li W."/>
            <person name="Chen H.Y."/>
            <person name="Chen S.E."/>
            <person name="Zhou L.G."/>
            <person name="Ni X.B."/>
            <person name="Tian J.H."/>
            <person name="Sheng Y."/>
            <person name="Liu T."/>
            <person name="Pan Y.S."/>
            <person name="Xia L.Y."/>
            <person name="Li J."/>
            <person name="Zhao F."/>
            <person name="Cao W.C."/>
        </authorList>
    </citation>
    <scope>NUCLEOTIDE SEQUENCE</scope>
    <source>
        <strain evidence="2">Rmic-2018</strain>
    </source>
</reference>